<feature type="compositionally biased region" description="Polar residues" evidence="2">
    <location>
        <begin position="1307"/>
        <end position="1319"/>
    </location>
</feature>
<reference evidence="3 4" key="1">
    <citation type="submission" date="2024-11" db="EMBL/GenBank/DDBJ databases">
        <title>Chromosome-level genome assembly of the freshwater bivalve Anodonta woodiana.</title>
        <authorList>
            <person name="Chen X."/>
        </authorList>
    </citation>
    <scope>NUCLEOTIDE SEQUENCE [LARGE SCALE GENOMIC DNA]</scope>
    <source>
        <strain evidence="3">MN2024</strain>
        <tissue evidence="3">Gills</tissue>
    </source>
</reference>
<feature type="compositionally biased region" description="Polar residues" evidence="2">
    <location>
        <begin position="1339"/>
        <end position="1348"/>
    </location>
</feature>
<organism evidence="3 4">
    <name type="scientific">Sinanodonta woodiana</name>
    <name type="common">Chinese pond mussel</name>
    <name type="synonym">Anodonta woodiana</name>
    <dbReference type="NCBI Taxonomy" id="1069815"/>
    <lineage>
        <taxon>Eukaryota</taxon>
        <taxon>Metazoa</taxon>
        <taxon>Spiralia</taxon>
        <taxon>Lophotrochozoa</taxon>
        <taxon>Mollusca</taxon>
        <taxon>Bivalvia</taxon>
        <taxon>Autobranchia</taxon>
        <taxon>Heteroconchia</taxon>
        <taxon>Palaeoheterodonta</taxon>
        <taxon>Unionida</taxon>
        <taxon>Unionoidea</taxon>
        <taxon>Unionidae</taxon>
        <taxon>Unioninae</taxon>
        <taxon>Sinanodonta</taxon>
    </lineage>
</organism>
<feature type="compositionally biased region" description="Polar residues" evidence="2">
    <location>
        <begin position="777"/>
        <end position="792"/>
    </location>
</feature>
<feature type="compositionally biased region" description="Basic and acidic residues" evidence="2">
    <location>
        <begin position="826"/>
        <end position="836"/>
    </location>
</feature>
<feature type="region of interest" description="Disordered" evidence="2">
    <location>
        <begin position="1394"/>
        <end position="1435"/>
    </location>
</feature>
<feature type="compositionally biased region" description="Polar residues" evidence="2">
    <location>
        <begin position="1554"/>
        <end position="1566"/>
    </location>
</feature>
<feature type="compositionally biased region" description="Basic and acidic residues" evidence="2">
    <location>
        <begin position="1320"/>
        <end position="1330"/>
    </location>
</feature>
<keyword evidence="1" id="KW-0175">Coiled coil</keyword>
<dbReference type="PANTHER" id="PTHR14926:SF1">
    <property type="entry name" value="M-PHASE PHOSPHOPROTEIN 9"/>
    <property type="match status" value="1"/>
</dbReference>
<comment type="caution">
    <text evidence="3">The sequence shown here is derived from an EMBL/GenBank/DDBJ whole genome shotgun (WGS) entry which is preliminary data.</text>
</comment>
<feature type="compositionally biased region" description="Polar residues" evidence="2">
    <location>
        <begin position="589"/>
        <end position="601"/>
    </location>
</feature>
<feature type="compositionally biased region" description="Basic and acidic residues" evidence="2">
    <location>
        <begin position="90"/>
        <end position="104"/>
    </location>
</feature>
<evidence type="ECO:0000256" key="2">
    <source>
        <dbReference type="SAM" id="MobiDB-lite"/>
    </source>
</evidence>
<feature type="compositionally biased region" description="Basic and acidic residues" evidence="2">
    <location>
        <begin position="37"/>
        <end position="47"/>
    </location>
</feature>
<feature type="coiled-coil region" evidence="1">
    <location>
        <begin position="1595"/>
        <end position="1667"/>
    </location>
</feature>
<feature type="compositionally biased region" description="Basic and acidic residues" evidence="2">
    <location>
        <begin position="1499"/>
        <end position="1529"/>
    </location>
</feature>
<gene>
    <name evidence="3" type="ORF">ACJMK2_012291</name>
</gene>
<feature type="region of interest" description="Disordered" evidence="2">
    <location>
        <begin position="412"/>
        <end position="440"/>
    </location>
</feature>
<feature type="region of interest" description="Disordered" evidence="2">
    <location>
        <begin position="1286"/>
        <end position="1348"/>
    </location>
</feature>
<feature type="compositionally biased region" description="Basic and acidic residues" evidence="2">
    <location>
        <begin position="7"/>
        <end position="24"/>
    </location>
</feature>
<feature type="region of interest" description="Disordered" evidence="2">
    <location>
        <begin position="90"/>
        <end position="119"/>
    </location>
</feature>
<dbReference type="PANTHER" id="PTHR14926">
    <property type="entry name" value="M-PHASE PHOSPHOPROTEIN 9"/>
    <property type="match status" value="1"/>
</dbReference>
<feature type="compositionally biased region" description="Polar residues" evidence="2">
    <location>
        <begin position="842"/>
        <end position="853"/>
    </location>
</feature>
<keyword evidence="4" id="KW-1185">Reference proteome</keyword>
<feature type="compositionally biased region" description="Basic and acidic residues" evidence="2">
    <location>
        <begin position="541"/>
        <end position="573"/>
    </location>
</feature>
<feature type="coiled-coil region" evidence="1">
    <location>
        <begin position="696"/>
        <end position="738"/>
    </location>
</feature>
<proteinExistence type="predicted"/>
<protein>
    <recommendedName>
        <fullName evidence="5">Centrosomal protein of 162 kDa</fullName>
    </recommendedName>
</protein>
<evidence type="ECO:0000313" key="4">
    <source>
        <dbReference type="Proteomes" id="UP001634394"/>
    </source>
</evidence>
<feature type="region of interest" description="Disordered" evidence="2">
    <location>
        <begin position="1"/>
        <end position="54"/>
    </location>
</feature>
<feature type="region of interest" description="Disordered" evidence="2">
    <location>
        <begin position="338"/>
        <end position="359"/>
    </location>
</feature>
<dbReference type="InterPro" id="IPR026636">
    <property type="entry name" value="MPHOSPH9"/>
</dbReference>
<feature type="compositionally biased region" description="Polar residues" evidence="2">
    <location>
        <begin position="1530"/>
        <end position="1541"/>
    </location>
</feature>
<feature type="region of interest" description="Disordered" evidence="2">
    <location>
        <begin position="777"/>
        <end position="799"/>
    </location>
</feature>
<feature type="compositionally biased region" description="Basic and acidic residues" evidence="2">
    <location>
        <begin position="886"/>
        <end position="897"/>
    </location>
</feature>
<feature type="compositionally biased region" description="Basic and acidic residues" evidence="2">
    <location>
        <begin position="1411"/>
        <end position="1421"/>
    </location>
</feature>
<feature type="region of interest" description="Disordered" evidence="2">
    <location>
        <begin position="541"/>
        <end position="618"/>
    </location>
</feature>
<feature type="region of interest" description="Disordered" evidence="2">
    <location>
        <begin position="994"/>
        <end position="1016"/>
    </location>
</feature>
<name>A0ABD3V7S2_SINWO</name>
<accession>A0ABD3V7S2</accession>
<evidence type="ECO:0000313" key="3">
    <source>
        <dbReference type="EMBL" id="KAL3857644.1"/>
    </source>
</evidence>
<sequence>MEAADSNPDKPVTDTSNETHELAMHETGSPDIICSERQPESENDKKTSPVQTATLEGPVVETNRQSFIKHQASDKINMIDDLEDFFESENMARNDKSQERDETQNHGFNNAFDQYGLNGDTNKSIDLNRSMEEEEKINGVHEVLNLQTIQDQGQTIAASEYASIASEEDNQLLDLSIEGAPDGDNDTDTSQIAQAVVSQVLMKVVKITGEEETEASSGSKLLALPQKDLEQDTVHQEYSSLIDGDDSSLPDIQIPSAETDQHLNEHGEIEDPDKHVLVMKDVEDLENIREIYVLTDEEESFESSGSIQGKANDHMTKISFNEEKEEIDAQADVQEKEHVELQEKEQAGFHVEPEDGLGEEVRELVRTKMARKSEDEDRVVTNLSSQIASEQDMHGEIQQHKIHGRIPLYSSEDHGEISLSPEPVKESTQEAELLDDSKPEISTIQEDILVRSDLRDVSTIDRDYQAPPVFTREQQERIHNLAQRESFEAKYMTDHSSNQSTKYSPRLYRERELRDYVSSATSGSTREFNVKDFETRYKEDLQSYFPERDENPVPRKTEWKETKAKSDDSEKPQIKLNLQKAGKDLQPGTKETQIVTEVTSRNGRKTENMSTELESSEERAQRLRDTAGFPTQYESQLLQNAYERLQHLRQMASAAVPIPGHVTSPPSSGPIPGFKTLHEQQASWMEMFRELESHHRAELKNQYEQHQHSIQQLQQQMENELQSQHQTLRKKLDVHKEALQEGLSPERQPSHRDEVQMYENVKSSGYDVFLDASFGSSSGYQGDTSSPRSKSAIQRGDGKFSTALQSRSWVDIYREIREEEEEEERAEPRPLRRSLEGDFDNLESTVDNSSAKLTRSKPPYDSNGRVSPTKIPSDGRKGSTNAARLNSDKHIIKDRPSLSESENEDEGTLHVTPRDVSPHVRRLLNNLNEGRSSILGLTEIRSSPKQGMVSADSRPRAGVYSTPMPIIRSSSTLKSPKFEHSSQMDAAVLKTSAQFNSPTPSEHQQSSVLKQQLERRHQERLHQFENKAQELTQDSGRSDDVYLSSSTRVSLREKHAKHLADLRVYYENELSTLRSALSSSVEASADSSLDSQAQMKYHLVLAENRHLKEKCQAMEDELDDGERKVRELKQKIVGLEKRAKEYATSCAEAQTQVVELKAHVEELQRYCQERDDIISDLEVKVKSQEDAIKQYRKNQDEQLESHRKDKTALQKIVDKYEKMEREYNLLKETMASRENALYESRTEVVELNRIISKFELENKRIGRENDNLRHKITQLMNFSSVNNNLNDLFGSERSPSPQRTSEHVSVGTCSIPKQNLEVNNSHEDQTERPTSRSRKLFSDETSTVQQRAITPTRSSFASMYVREADNVIESTSSPLINAERELYKLRNLIRDSVTSTGTDGLQEPKLQKKYYGSERPTRDEPESAADFGSPRGTKERLILTAVPKSKPSKVDKVASSKGLANNVYSQGIREVNFLQPKSTPQKKENVKASFTPRSVEISSQRRMDKNVNETKKSAKENNKVSQSEKDKKLSQNGNGTSQVQVEQEENRVGGATARESTVENTLNTMRAGNYVTRPQWEDVYTSMAQPNSSQGHQVKKKQEDIIRERLKNIEDLERQYDDLHAEKRQLESLLSKIPLHGRVDRHSRQQKEELEDRLDKIQRELGSVRMSLKRCHVLKSAF</sequence>
<feature type="region of interest" description="Disordered" evidence="2">
    <location>
        <begin position="818"/>
        <end position="912"/>
    </location>
</feature>
<dbReference type="Proteomes" id="UP001634394">
    <property type="component" value="Unassembled WGS sequence"/>
</dbReference>
<feature type="coiled-coil region" evidence="1">
    <location>
        <begin position="1097"/>
        <end position="1271"/>
    </location>
</feature>
<feature type="compositionally biased region" description="Polar residues" evidence="2">
    <location>
        <begin position="994"/>
        <end position="1010"/>
    </location>
</feature>
<dbReference type="EMBL" id="JBJQND010000013">
    <property type="protein sequence ID" value="KAL3857644.1"/>
    <property type="molecule type" value="Genomic_DNA"/>
</dbReference>
<feature type="region of interest" description="Disordered" evidence="2">
    <location>
        <begin position="1474"/>
        <end position="1566"/>
    </location>
</feature>
<evidence type="ECO:0008006" key="5">
    <source>
        <dbReference type="Google" id="ProtNLM"/>
    </source>
</evidence>
<evidence type="ECO:0000256" key="1">
    <source>
        <dbReference type="SAM" id="Coils"/>
    </source>
</evidence>